<reference evidence="10 11" key="1">
    <citation type="journal article" date="2016" name="Sci. Rep.">
        <title>Peltaster fructicola genome reveals evolution from an invasive phytopathogen to an ectophytic parasite.</title>
        <authorList>
            <person name="Xu C."/>
            <person name="Chen H."/>
            <person name="Gleason M.L."/>
            <person name="Xu J.R."/>
            <person name="Liu H."/>
            <person name="Zhang R."/>
            <person name="Sun G."/>
        </authorList>
    </citation>
    <scope>NUCLEOTIDE SEQUENCE [LARGE SCALE GENOMIC DNA]</scope>
    <source>
        <strain evidence="10 11">LNHT1506</strain>
    </source>
</reference>
<proteinExistence type="predicted"/>
<dbReference type="GO" id="GO:0016491">
    <property type="term" value="F:oxidoreductase activity"/>
    <property type="evidence" value="ECO:0007669"/>
    <property type="project" value="InterPro"/>
</dbReference>
<dbReference type="InterPro" id="IPR024598">
    <property type="entry name" value="SF3a60/Prp9_C"/>
</dbReference>
<dbReference type="Pfam" id="PF00264">
    <property type="entry name" value="Tyrosinase"/>
    <property type="match status" value="1"/>
</dbReference>
<evidence type="ECO:0000259" key="9">
    <source>
        <dbReference type="PROSITE" id="PS00498"/>
    </source>
</evidence>
<dbReference type="InterPro" id="IPR036236">
    <property type="entry name" value="Znf_C2H2_sf"/>
</dbReference>
<dbReference type="PROSITE" id="PS00028">
    <property type="entry name" value="ZINC_FINGER_C2H2_1"/>
    <property type="match status" value="1"/>
</dbReference>
<evidence type="ECO:0000313" key="11">
    <source>
        <dbReference type="Proteomes" id="UP000503462"/>
    </source>
</evidence>
<dbReference type="GO" id="GO:0008270">
    <property type="term" value="F:zinc ion binding"/>
    <property type="evidence" value="ECO:0007669"/>
    <property type="project" value="UniProtKB-KW"/>
</dbReference>
<evidence type="ECO:0000256" key="6">
    <source>
        <dbReference type="SAM" id="MobiDB-lite"/>
    </source>
</evidence>
<dbReference type="SUPFAM" id="SSF57667">
    <property type="entry name" value="beta-beta-alpha zinc fingers"/>
    <property type="match status" value="1"/>
</dbReference>
<dbReference type="InterPro" id="IPR051421">
    <property type="entry name" value="RNA_Proc_DNA_Dmg_Regulator"/>
</dbReference>
<keyword evidence="2" id="KW-0479">Metal-binding</keyword>
<protein>
    <recommendedName>
        <fullName evidence="12">Matrin-type domain-containing protein</fullName>
    </recommendedName>
</protein>
<evidence type="ECO:0000259" key="8">
    <source>
        <dbReference type="PROSITE" id="PS00497"/>
    </source>
</evidence>
<dbReference type="Gene3D" id="1.10.1280.10">
    <property type="entry name" value="Di-copper center containing domain from catechol oxidase"/>
    <property type="match status" value="1"/>
</dbReference>
<dbReference type="SUPFAM" id="SSF48056">
    <property type="entry name" value="Di-copper centre-containing domain"/>
    <property type="match status" value="1"/>
</dbReference>
<dbReference type="PROSITE" id="PS00498">
    <property type="entry name" value="TYROSINASE_2"/>
    <property type="match status" value="1"/>
</dbReference>
<dbReference type="InterPro" id="IPR021966">
    <property type="entry name" value="SF3a60_bindingd"/>
</dbReference>
<accession>A0A6H0Y3Z6</accession>
<keyword evidence="11" id="KW-1185">Reference proteome</keyword>
<evidence type="ECO:0000256" key="2">
    <source>
        <dbReference type="ARBA" id="ARBA00022723"/>
    </source>
</evidence>
<dbReference type="Pfam" id="PF11931">
    <property type="entry name" value="SF3a60_Prp9_C"/>
    <property type="match status" value="1"/>
</dbReference>
<dbReference type="Proteomes" id="UP000503462">
    <property type="component" value="Chromosome 5"/>
</dbReference>
<dbReference type="OrthoDB" id="2160351at2759"/>
<evidence type="ECO:0000259" key="7">
    <source>
        <dbReference type="PROSITE" id="PS00028"/>
    </source>
</evidence>
<dbReference type="InterPro" id="IPR022755">
    <property type="entry name" value="Znf_C2H2_jaz"/>
</dbReference>
<dbReference type="AlphaFoldDB" id="A0A6H0Y3Z6"/>
<dbReference type="PANTHER" id="PTHR12786:SF2">
    <property type="entry name" value="SPLICING FACTOR 3A SUBUNIT 3"/>
    <property type="match status" value="1"/>
</dbReference>
<sequence>MLYEDLRFIHEDVERAEAAMAERFLEDPKKNRNRLARDHEIAYFANRIQEQSNRALHIYNDQKDALMQEIQAISTGNPMDEFYKEYTNIKEFHRKYPNEKVENLEVAYNRPQRAYSPERKHSYLDIFNHFTQPHCTISKREKLTDEYFSYVGSLAQYLQDFMRKTKPLEELEKVFAQFDAEFEKEWEAGTVAGWERSNQSTENGLTTQGTGEGVWCADCAKEFKSDNLYKSHLTGKKHIRNAAAKAQQADGVTTGVAAMSINVNRLKEKAVAEREFRISKLASAMQTVRAATRDNVERKAGLTERERQEELEALYHEEEQGTNAAREEEQPLEEGEDRVYNPLKLPLAWDGKPIPFWLYKLHGLGTEYRCEICGNHVYQGRRNYEKHFSETRHIRGLHSIGITHDTHLFREITSIDDAEMLWNKIRGVKTEQFREDDVVEMEDNAGSVLPLKVYKDLASEGTYQCWRRTKIEHRYAVGPNSRKRLAPFAPFRANGTLPQWRKKPTPYWHLVCGYALIGFICLLMSIGATRSVSRYSFIPQADVPVKTPTDYSATQGTCNNTIRREWRALSIAEQQAYISAVSCLRLQPSILQPAKLQAAYDDFPFVHSHVGYYTHGSAPFLPWHRYFLHIYEKTLRERCHYMGNLVYWNWTTDYQALEQSPVFDSEHGFGGDGVPGGNLTVGRTGRCVQDGPFANLNVSFYDVQVKPHCLSRGFRDQAGNLGHIDGNDLSPESIQEVMRLDRYEDFLEAIEAKVHDAIPFGIGGDFETFTAPYDPIFFLHHTMLDKLWFDWQQKDDQARRDQYGGHKQRHSIEMASLEDEVGLLGLAPAVKVADLMDTHNELLCYGY</sequence>
<name>A0A6H0Y3Z6_9PEZI</name>
<evidence type="ECO:0000256" key="5">
    <source>
        <dbReference type="ARBA" id="ARBA00023242"/>
    </source>
</evidence>
<organism evidence="10 11">
    <name type="scientific">Peltaster fructicola</name>
    <dbReference type="NCBI Taxonomy" id="286661"/>
    <lineage>
        <taxon>Eukaryota</taxon>
        <taxon>Fungi</taxon>
        <taxon>Dikarya</taxon>
        <taxon>Ascomycota</taxon>
        <taxon>Pezizomycotina</taxon>
        <taxon>Dothideomycetes</taxon>
        <taxon>Dothideomycetes incertae sedis</taxon>
        <taxon>Peltaster</taxon>
    </lineage>
</organism>
<dbReference type="PANTHER" id="PTHR12786">
    <property type="entry name" value="SPLICING FACTOR SF3A-RELATED"/>
    <property type="match status" value="1"/>
</dbReference>
<evidence type="ECO:0000256" key="4">
    <source>
        <dbReference type="ARBA" id="ARBA00022833"/>
    </source>
</evidence>
<dbReference type="Pfam" id="PF12108">
    <property type="entry name" value="SF3a60_bindingd"/>
    <property type="match status" value="1"/>
</dbReference>
<evidence type="ECO:0000256" key="1">
    <source>
        <dbReference type="ARBA" id="ARBA00004123"/>
    </source>
</evidence>
<dbReference type="InterPro" id="IPR008922">
    <property type="entry name" value="Di-copper_centre_dom_sf"/>
</dbReference>
<evidence type="ECO:0000313" key="10">
    <source>
        <dbReference type="EMBL" id="QIX01569.1"/>
    </source>
</evidence>
<feature type="domain" description="Tyrosinase copper-binding" evidence="9">
    <location>
        <begin position="774"/>
        <end position="785"/>
    </location>
</feature>
<dbReference type="GO" id="GO:0000398">
    <property type="term" value="P:mRNA splicing, via spliceosome"/>
    <property type="evidence" value="ECO:0007669"/>
    <property type="project" value="InterPro"/>
</dbReference>
<dbReference type="InterPro" id="IPR013087">
    <property type="entry name" value="Znf_C2H2_type"/>
</dbReference>
<keyword evidence="5" id="KW-0539">Nucleus</keyword>
<dbReference type="GO" id="GO:0005681">
    <property type="term" value="C:spliceosomal complex"/>
    <property type="evidence" value="ECO:0007669"/>
    <property type="project" value="InterPro"/>
</dbReference>
<keyword evidence="4" id="KW-0862">Zinc</keyword>
<feature type="compositionally biased region" description="Basic and acidic residues" evidence="6">
    <location>
        <begin position="315"/>
        <end position="329"/>
    </location>
</feature>
<evidence type="ECO:0000256" key="3">
    <source>
        <dbReference type="ARBA" id="ARBA00022771"/>
    </source>
</evidence>
<feature type="domain" description="Tyrosinase copper-binding" evidence="8">
    <location>
        <begin position="615"/>
        <end position="632"/>
    </location>
</feature>
<comment type="subcellular location">
    <subcellularLocation>
        <location evidence="1">Nucleus</location>
    </subcellularLocation>
</comment>
<dbReference type="EMBL" id="CP051143">
    <property type="protein sequence ID" value="QIX01569.1"/>
    <property type="molecule type" value="Genomic_DNA"/>
</dbReference>
<dbReference type="PROSITE" id="PS00497">
    <property type="entry name" value="TYROSINASE_1"/>
    <property type="match status" value="1"/>
</dbReference>
<dbReference type="PRINTS" id="PR00092">
    <property type="entry name" value="TYROSINASE"/>
</dbReference>
<keyword evidence="3" id="KW-0863">Zinc-finger</keyword>
<gene>
    <name evidence="10" type="ORF">AMS68_007086</name>
</gene>
<evidence type="ECO:0008006" key="12">
    <source>
        <dbReference type="Google" id="ProtNLM"/>
    </source>
</evidence>
<feature type="region of interest" description="Disordered" evidence="6">
    <location>
        <begin position="315"/>
        <end position="337"/>
    </location>
</feature>
<dbReference type="Pfam" id="PF12171">
    <property type="entry name" value="zf-C2H2_jaz"/>
    <property type="match status" value="1"/>
</dbReference>
<dbReference type="GO" id="GO:0003723">
    <property type="term" value="F:RNA binding"/>
    <property type="evidence" value="ECO:0007669"/>
    <property type="project" value="InterPro"/>
</dbReference>
<feature type="domain" description="C2H2-type" evidence="7">
    <location>
        <begin position="216"/>
        <end position="238"/>
    </location>
</feature>
<dbReference type="InterPro" id="IPR002227">
    <property type="entry name" value="Tyrosinase_Cu-bd"/>
</dbReference>